<dbReference type="InterPro" id="IPR006680">
    <property type="entry name" value="Amidohydro-rel"/>
</dbReference>
<evidence type="ECO:0000313" key="2">
    <source>
        <dbReference type="EMBL" id="GIQ91466.1"/>
    </source>
</evidence>
<accession>A0A9K3GR54</accession>
<feature type="non-terminal residue" evidence="2">
    <location>
        <position position="1"/>
    </location>
</feature>
<dbReference type="AlphaFoldDB" id="A0A9K3GR54"/>
<dbReference type="Pfam" id="PF01979">
    <property type="entry name" value="Amidohydro_1"/>
    <property type="match status" value="1"/>
</dbReference>
<dbReference type="Proteomes" id="UP000265618">
    <property type="component" value="Unassembled WGS sequence"/>
</dbReference>
<sequence length="77" mass="8368">MLGTDGMTMDMVQEHKFAYLLHKNAQQNTGAMSGESFEMLRANARMASRCFGTKIGTLTEGAVADVVVTNYLPPTPL</sequence>
<name>A0A9K3GR54_9EUKA</name>
<dbReference type="GO" id="GO:0016810">
    <property type="term" value="F:hydrolase activity, acting on carbon-nitrogen (but not peptide) bonds"/>
    <property type="evidence" value="ECO:0007669"/>
    <property type="project" value="InterPro"/>
</dbReference>
<dbReference type="InterPro" id="IPR011059">
    <property type="entry name" value="Metal-dep_hydrolase_composite"/>
</dbReference>
<evidence type="ECO:0000313" key="3">
    <source>
        <dbReference type="Proteomes" id="UP000265618"/>
    </source>
</evidence>
<comment type="caution">
    <text evidence="2">The sequence shown here is derived from an EMBL/GenBank/DDBJ whole genome shotgun (WGS) entry which is preliminary data.</text>
</comment>
<proteinExistence type="predicted"/>
<reference evidence="2 3" key="1">
    <citation type="journal article" date="2018" name="PLoS ONE">
        <title>The draft genome of Kipferlia bialata reveals reductive genome evolution in fornicate parasites.</title>
        <authorList>
            <person name="Tanifuji G."/>
            <person name="Takabayashi S."/>
            <person name="Kume K."/>
            <person name="Takagi M."/>
            <person name="Nakayama T."/>
            <person name="Kamikawa R."/>
            <person name="Inagaki Y."/>
            <person name="Hashimoto T."/>
        </authorList>
    </citation>
    <scope>NUCLEOTIDE SEQUENCE [LARGE SCALE GENOMIC DNA]</scope>
    <source>
        <strain evidence="2">NY0173</strain>
    </source>
</reference>
<gene>
    <name evidence="2" type="ORF">KIPB_014732</name>
</gene>
<keyword evidence="3" id="KW-1185">Reference proteome</keyword>
<organism evidence="2 3">
    <name type="scientific">Kipferlia bialata</name>
    <dbReference type="NCBI Taxonomy" id="797122"/>
    <lineage>
        <taxon>Eukaryota</taxon>
        <taxon>Metamonada</taxon>
        <taxon>Carpediemonas-like organisms</taxon>
        <taxon>Kipferlia</taxon>
    </lineage>
</organism>
<evidence type="ECO:0000259" key="1">
    <source>
        <dbReference type="Pfam" id="PF01979"/>
    </source>
</evidence>
<dbReference type="EMBL" id="BDIP01007764">
    <property type="protein sequence ID" value="GIQ91466.1"/>
    <property type="molecule type" value="Genomic_DNA"/>
</dbReference>
<dbReference type="Gene3D" id="3.20.20.140">
    <property type="entry name" value="Metal-dependent hydrolases"/>
    <property type="match status" value="1"/>
</dbReference>
<dbReference type="Gene3D" id="2.30.40.10">
    <property type="entry name" value="Urease, subunit C, domain 1"/>
    <property type="match status" value="1"/>
</dbReference>
<feature type="domain" description="Amidohydrolase-related" evidence="1">
    <location>
        <begin position="1"/>
        <end position="71"/>
    </location>
</feature>
<protein>
    <recommendedName>
        <fullName evidence="1">Amidohydrolase-related domain-containing protein</fullName>
    </recommendedName>
</protein>